<dbReference type="InterPro" id="IPR012795">
    <property type="entry name" value="tRNA_Ile_lys_synt_N"/>
</dbReference>
<dbReference type="OrthoDB" id="434144at2759"/>
<dbReference type="STRING" id="5643.A0A060SHD5"/>
<evidence type="ECO:0000259" key="8">
    <source>
        <dbReference type="Pfam" id="PF01171"/>
    </source>
</evidence>
<dbReference type="GO" id="GO:0005524">
    <property type="term" value="F:ATP binding"/>
    <property type="evidence" value="ECO:0007669"/>
    <property type="project" value="UniProtKB-KW"/>
</dbReference>
<feature type="domain" description="tRNA(Ile)-lysidine/2-thiocytidine synthase N-terminal" evidence="8">
    <location>
        <begin position="30"/>
        <end position="253"/>
    </location>
</feature>
<accession>A0A060SHD5</accession>
<keyword evidence="5" id="KW-0067">ATP-binding</keyword>
<comment type="caution">
    <text evidence="9">The sequence shown here is derived from an EMBL/GenBank/DDBJ whole genome shotgun (WGS) entry which is preliminary data.</text>
</comment>
<dbReference type="CDD" id="cd01992">
    <property type="entry name" value="TilS_N"/>
    <property type="match status" value="1"/>
</dbReference>
<organism evidence="9 10">
    <name type="scientific">Pycnoporus cinnabarinus</name>
    <name type="common">Cinnabar-red polypore</name>
    <name type="synonym">Trametes cinnabarina</name>
    <dbReference type="NCBI Taxonomy" id="5643"/>
    <lineage>
        <taxon>Eukaryota</taxon>
        <taxon>Fungi</taxon>
        <taxon>Dikarya</taxon>
        <taxon>Basidiomycota</taxon>
        <taxon>Agaricomycotina</taxon>
        <taxon>Agaricomycetes</taxon>
        <taxon>Polyporales</taxon>
        <taxon>Polyporaceae</taxon>
        <taxon>Trametes</taxon>
    </lineage>
</organism>
<protein>
    <recommendedName>
        <fullName evidence="1">tRNA(Ile)-lysidine synthetase</fullName>
        <ecNumber evidence="1">6.3.4.19</ecNumber>
    </recommendedName>
</protein>
<comment type="catalytic activity">
    <reaction evidence="6">
        <text>cytidine(34) in tRNA(Ile2) + L-lysine + ATP = lysidine(34) in tRNA(Ile2) + AMP + diphosphate + H(+)</text>
        <dbReference type="Rhea" id="RHEA:43744"/>
        <dbReference type="Rhea" id="RHEA-COMP:10625"/>
        <dbReference type="Rhea" id="RHEA-COMP:10670"/>
        <dbReference type="ChEBI" id="CHEBI:15378"/>
        <dbReference type="ChEBI" id="CHEBI:30616"/>
        <dbReference type="ChEBI" id="CHEBI:32551"/>
        <dbReference type="ChEBI" id="CHEBI:33019"/>
        <dbReference type="ChEBI" id="CHEBI:82748"/>
        <dbReference type="ChEBI" id="CHEBI:83665"/>
        <dbReference type="ChEBI" id="CHEBI:456215"/>
        <dbReference type="EC" id="6.3.4.19"/>
    </reaction>
</comment>
<keyword evidence="10" id="KW-1185">Reference proteome</keyword>
<sequence length="575" mass="65147">MPPSIIPPITPAEFFQYLQRCIPPTGWSSKIVVANSGGPDSTALLFLLNAVIAGRNAIPKPNTRPRRRGAPTPPPSLPEQLVSVHVNHSLQAAATDMERVATAMALRYKLSFHTERIPWGEHPFPARDAVDEKVAREARYSRLFNAMGRVQSDVIAFAHHADDQVETAIMRMSQGSSARGLAAMRPVRRWGMGKKDNEYFAFGADGMRRWIVRPLLHVSKDRLMATCEANKLDYIHDPTNFQPDLTFRNQVRRHLLLADESSPPASQQLSRDIEPFISRMRAEVRHVHPPEQLREAVRLYGIRLEEVDSQVTNILAHSRMPSPPSTLLLKSHELAEATEEEVRIALIRRCLRYVSHGPWGAVWAEANGGRDTLRRVSEELWPSTPRTPLLEMPIDPITETHVDPRKTFAAGAGVLVTPVVIKLKKGEVRYRGRKLDDEDEVEGWIFSRSPPYHKSPSHPGDKTVVDVTNGIKAARAAGQETYRVLYDYRFDMAFKATANLPKDVEEHIFVRNGRIVIEPDTKWVLPSIMMRGGYMSNRCIGKYLWDLPGWKDSRRRPVKYQSIVNMKFIRSLDAI</sequence>
<proteinExistence type="inferred from homology"/>
<dbReference type="HOGENOM" id="CLU_035256_0_0_1"/>
<dbReference type="AlphaFoldDB" id="A0A060SHD5"/>
<dbReference type="PANTHER" id="PTHR43033">
    <property type="entry name" value="TRNA(ILE)-LYSIDINE SYNTHASE-RELATED"/>
    <property type="match status" value="1"/>
</dbReference>
<dbReference type="Proteomes" id="UP000029665">
    <property type="component" value="Unassembled WGS sequence"/>
</dbReference>
<dbReference type="GO" id="GO:0032267">
    <property type="term" value="F:tRNA(Ile)-lysidine synthase activity"/>
    <property type="evidence" value="ECO:0007669"/>
    <property type="project" value="UniProtKB-EC"/>
</dbReference>
<dbReference type="SUPFAM" id="SSF52402">
    <property type="entry name" value="Adenine nucleotide alpha hydrolases-like"/>
    <property type="match status" value="1"/>
</dbReference>
<dbReference type="InterPro" id="IPR014729">
    <property type="entry name" value="Rossmann-like_a/b/a_fold"/>
</dbReference>
<evidence type="ECO:0000256" key="3">
    <source>
        <dbReference type="ARBA" id="ARBA00022694"/>
    </source>
</evidence>
<dbReference type="EC" id="6.3.4.19" evidence="1"/>
<dbReference type="PANTHER" id="PTHR43033:SF1">
    <property type="entry name" value="TRNA(ILE)-LYSIDINE SYNTHASE-RELATED"/>
    <property type="match status" value="1"/>
</dbReference>
<name>A0A060SHD5_PYCCI</name>
<evidence type="ECO:0000256" key="7">
    <source>
        <dbReference type="SAM" id="MobiDB-lite"/>
    </source>
</evidence>
<feature type="region of interest" description="Disordered" evidence="7">
    <location>
        <begin position="57"/>
        <end position="79"/>
    </location>
</feature>
<evidence type="ECO:0000313" key="10">
    <source>
        <dbReference type="Proteomes" id="UP000029665"/>
    </source>
</evidence>
<evidence type="ECO:0000256" key="4">
    <source>
        <dbReference type="ARBA" id="ARBA00022741"/>
    </source>
</evidence>
<dbReference type="HAMAP" id="MF_01161">
    <property type="entry name" value="tRNA_Ile_lys_synt"/>
    <property type="match status" value="1"/>
</dbReference>
<dbReference type="Pfam" id="PF01171">
    <property type="entry name" value="ATP_bind_3"/>
    <property type="match status" value="1"/>
</dbReference>
<reference evidence="9" key="1">
    <citation type="submission" date="2014-01" db="EMBL/GenBank/DDBJ databases">
        <title>The genome of the white-rot fungus Pycnoporus cinnabarinus: a basidiomycete model with a versatile arsenal for lignocellulosic biomass breakdown.</title>
        <authorList>
            <person name="Levasseur A."/>
            <person name="Lomascolo A."/>
            <person name="Ruiz-Duenas F.J."/>
            <person name="Uzan E."/>
            <person name="Piumi F."/>
            <person name="Kues U."/>
            <person name="Ram A.F.J."/>
            <person name="Murat C."/>
            <person name="Haon M."/>
            <person name="Benoit I."/>
            <person name="Arfi Y."/>
            <person name="Chevret D."/>
            <person name="Drula E."/>
            <person name="Kwon M.J."/>
            <person name="Gouret P."/>
            <person name="Lesage-Meessen L."/>
            <person name="Lombard V."/>
            <person name="Mariette J."/>
            <person name="Noirot C."/>
            <person name="Park J."/>
            <person name="Patyshakuliyeva A."/>
            <person name="Wieneger R.A.B."/>
            <person name="Wosten H.A.B."/>
            <person name="Martin F."/>
            <person name="Coutinho P.M."/>
            <person name="de Vries R."/>
            <person name="Martinez A.T."/>
            <person name="Klopp C."/>
            <person name="Pontarotti P."/>
            <person name="Henrissat B."/>
            <person name="Record E."/>
        </authorList>
    </citation>
    <scope>NUCLEOTIDE SEQUENCE [LARGE SCALE GENOMIC DNA]</scope>
    <source>
        <strain evidence="9">BRFM137</strain>
    </source>
</reference>
<dbReference type="EMBL" id="CCBP010000122">
    <property type="protein sequence ID" value="CDO73621.1"/>
    <property type="molecule type" value="Genomic_DNA"/>
</dbReference>
<evidence type="ECO:0000256" key="2">
    <source>
        <dbReference type="ARBA" id="ARBA00022598"/>
    </source>
</evidence>
<keyword evidence="3" id="KW-0819">tRNA processing</keyword>
<dbReference type="GO" id="GO:0008033">
    <property type="term" value="P:tRNA processing"/>
    <property type="evidence" value="ECO:0007669"/>
    <property type="project" value="UniProtKB-KW"/>
</dbReference>
<dbReference type="InterPro" id="IPR011063">
    <property type="entry name" value="TilS/TtcA_N"/>
</dbReference>
<evidence type="ECO:0000256" key="6">
    <source>
        <dbReference type="ARBA" id="ARBA00048539"/>
    </source>
</evidence>
<dbReference type="OMA" id="GPWGAVW"/>
<dbReference type="InterPro" id="IPR012094">
    <property type="entry name" value="tRNA_Ile_lys_synt"/>
</dbReference>
<keyword evidence="4" id="KW-0547">Nucleotide-binding</keyword>
<evidence type="ECO:0000256" key="5">
    <source>
        <dbReference type="ARBA" id="ARBA00022840"/>
    </source>
</evidence>
<keyword evidence="2" id="KW-0436">Ligase</keyword>
<evidence type="ECO:0000256" key="1">
    <source>
        <dbReference type="ARBA" id="ARBA00013267"/>
    </source>
</evidence>
<dbReference type="Gene3D" id="3.40.50.620">
    <property type="entry name" value="HUPs"/>
    <property type="match status" value="1"/>
</dbReference>
<gene>
    <name evidence="9" type="ORF">BN946_scf185014.g91</name>
</gene>
<evidence type="ECO:0000313" key="9">
    <source>
        <dbReference type="EMBL" id="CDO73621.1"/>
    </source>
</evidence>
<dbReference type="NCBIfam" id="TIGR02432">
    <property type="entry name" value="lysidine_TilS_N"/>
    <property type="match status" value="1"/>
</dbReference>